<dbReference type="AlphaFoldDB" id="A0A1I8BQW8"/>
<dbReference type="WBParaSite" id="MhA1_Contig393.frz3.gene16">
    <property type="protein sequence ID" value="MhA1_Contig393.frz3.gene16"/>
    <property type="gene ID" value="MhA1_Contig393.frz3.gene16"/>
</dbReference>
<name>A0A1I8BQW8_MELHA</name>
<dbReference type="Pfam" id="PF00651">
    <property type="entry name" value="BTB"/>
    <property type="match status" value="1"/>
</dbReference>
<evidence type="ECO:0000313" key="3">
    <source>
        <dbReference type="WBParaSite" id="MhA1_Contig393.frz3.gene16"/>
    </source>
</evidence>
<proteinExistence type="predicted"/>
<dbReference type="PROSITE" id="PS50097">
    <property type="entry name" value="BTB"/>
    <property type="match status" value="1"/>
</dbReference>
<dbReference type="CDD" id="cd18186">
    <property type="entry name" value="BTB_POZ_ZBTB_KLHL-like"/>
    <property type="match status" value="1"/>
</dbReference>
<dbReference type="Proteomes" id="UP000095281">
    <property type="component" value="Unplaced"/>
</dbReference>
<dbReference type="Gene3D" id="3.30.710.10">
    <property type="entry name" value="Potassium Channel Kv1.1, Chain A"/>
    <property type="match status" value="1"/>
</dbReference>
<dbReference type="PANTHER" id="PTHR46672">
    <property type="entry name" value="OS08G0495500 PROTEIN-RELATED"/>
    <property type="match status" value="1"/>
</dbReference>
<dbReference type="InterPro" id="IPR011333">
    <property type="entry name" value="SKP1/BTB/POZ_sf"/>
</dbReference>
<dbReference type="SMART" id="SM00225">
    <property type="entry name" value="BTB"/>
    <property type="match status" value="1"/>
</dbReference>
<feature type="domain" description="BTB" evidence="1">
    <location>
        <begin position="122"/>
        <end position="183"/>
    </location>
</feature>
<evidence type="ECO:0000313" key="2">
    <source>
        <dbReference type="Proteomes" id="UP000095281"/>
    </source>
</evidence>
<sequence>MAIEEEQHKTFVSLNQVGLKDFNDTLKTIISIYALDGYGGRVNICSSELVNFSKNTESPLYGIPLNRASHPDGSVLLYCEIEFIPENLKCGTYETDDYSDESGAKKLLLEMLEQGTFSDFYGDQRINVHKCILAHNSEIFRVMFEQKGMIEAQLNELNLPDLSLDCILAMIDYFYRGSISKGVLERLDQNLFEIAHKYQVFNLIEILERFMSSNIDKFNFGKRCLCFTVYGLSMLQEACIRFIKNNRSWFVGSEEWIQFEIENQGLASILMAAVLNG</sequence>
<protein>
    <submittedName>
        <fullName evidence="3">BTB domain-containing protein</fullName>
    </submittedName>
</protein>
<dbReference type="SUPFAM" id="SSF54695">
    <property type="entry name" value="POZ domain"/>
    <property type="match status" value="1"/>
</dbReference>
<dbReference type="InterPro" id="IPR044714">
    <property type="entry name" value="AtSIBP1-like"/>
</dbReference>
<reference evidence="3" key="1">
    <citation type="submission" date="2016-11" db="UniProtKB">
        <authorList>
            <consortium name="WormBaseParasite"/>
        </authorList>
    </citation>
    <scope>IDENTIFICATION</scope>
</reference>
<keyword evidence="2" id="KW-1185">Reference proteome</keyword>
<dbReference type="PANTHER" id="PTHR46672:SF1">
    <property type="entry name" value="OS08G0103600 PROTEIN"/>
    <property type="match status" value="1"/>
</dbReference>
<evidence type="ECO:0000259" key="1">
    <source>
        <dbReference type="PROSITE" id="PS50097"/>
    </source>
</evidence>
<dbReference type="InterPro" id="IPR000210">
    <property type="entry name" value="BTB/POZ_dom"/>
</dbReference>
<organism evidence="2 3">
    <name type="scientific">Meloidogyne hapla</name>
    <name type="common">Root-knot nematode worm</name>
    <dbReference type="NCBI Taxonomy" id="6305"/>
    <lineage>
        <taxon>Eukaryota</taxon>
        <taxon>Metazoa</taxon>
        <taxon>Ecdysozoa</taxon>
        <taxon>Nematoda</taxon>
        <taxon>Chromadorea</taxon>
        <taxon>Rhabditida</taxon>
        <taxon>Tylenchina</taxon>
        <taxon>Tylenchomorpha</taxon>
        <taxon>Tylenchoidea</taxon>
        <taxon>Meloidogynidae</taxon>
        <taxon>Meloidogyninae</taxon>
        <taxon>Meloidogyne</taxon>
    </lineage>
</organism>
<accession>A0A1I8BQW8</accession>